<dbReference type="AlphaFoldDB" id="A0A7D4U9X0"/>
<evidence type="ECO:0000313" key="2">
    <source>
        <dbReference type="Proteomes" id="UP000502498"/>
    </source>
</evidence>
<evidence type="ECO:0000313" key="1">
    <source>
        <dbReference type="EMBL" id="QKJ21026.1"/>
    </source>
</evidence>
<reference evidence="1 2" key="1">
    <citation type="submission" date="2020-05" db="EMBL/GenBank/DDBJ databases">
        <title>Strain PA2F3 complete genome.</title>
        <authorList>
            <person name="Kim Y.-S."/>
            <person name="Kim S.-J."/>
            <person name="Jung H.-k."/>
            <person name="Kim S.-E."/>
            <person name="Kim K.-H."/>
        </authorList>
    </citation>
    <scope>NUCLEOTIDE SEQUENCE [LARGE SCALE GENOMIC DNA]</scope>
    <source>
        <strain evidence="1 2">PA2F3</strain>
    </source>
</reference>
<dbReference type="PANTHER" id="PTHR43135:SF3">
    <property type="entry name" value="ALPHA-D-RIBOSE 1-METHYLPHOSPHONATE 5-TRIPHOSPHATE DIPHOSPHATASE"/>
    <property type="match status" value="1"/>
</dbReference>
<evidence type="ECO:0008006" key="3">
    <source>
        <dbReference type="Google" id="ProtNLM"/>
    </source>
</evidence>
<dbReference type="PANTHER" id="PTHR43135">
    <property type="entry name" value="ALPHA-D-RIBOSE 1-METHYLPHOSPHONATE 5-TRIPHOSPHATE DIPHOSPHATASE"/>
    <property type="match status" value="1"/>
</dbReference>
<proteinExistence type="predicted"/>
<dbReference type="EMBL" id="CP054038">
    <property type="protein sequence ID" value="QKJ21026.1"/>
    <property type="molecule type" value="Genomic_DNA"/>
</dbReference>
<gene>
    <name evidence="1" type="ORF">HQM25_01435</name>
</gene>
<organism evidence="1 2">
    <name type="scientific">Microbacterium hominis</name>
    <dbReference type="NCBI Taxonomy" id="162426"/>
    <lineage>
        <taxon>Bacteria</taxon>
        <taxon>Bacillati</taxon>
        <taxon>Actinomycetota</taxon>
        <taxon>Actinomycetes</taxon>
        <taxon>Micrococcales</taxon>
        <taxon>Microbacteriaceae</taxon>
        <taxon>Microbacterium</taxon>
    </lineage>
</organism>
<protein>
    <recommendedName>
        <fullName evidence="3">Amidohydrolase</fullName>
    </recommendedName>
</protein>
<dbReference type="InterPro" id="IPR032466">
    <property type="entry name" value="Metal_Hydrolase"/>
</dbReference>
<dbReference type="SUPFAM" id="SSF51556">
    <property type="entry name" value="Metallo-dependent hydrolases"/>
    <property type="match status" value="1"/>
</dbReference>
<dbReference type="InterPro" id="IPR051781">
    <property type="entry name" value="Metallo-dep_Hydrolase"/>
</dbReference>
<dbReference type="Gene3D" id="3.20.20.140">
    <property type="entry name" value="Metal-dependent hydrolases"/>
    <property type="match status" value="1"/>
</dbReference>
<name>A0A7D4U9X0_9MICO</name>
<accession>A0A7D4U9X0</accession>
<dbReference type="Proteomes" id="UP000502498">
    <property type="component" value="Chromosome"/>
</dbReference>
<sequence>MAPGAAIEDDGRVQHPDPVAVRELVGSAADVRRSASTGELGTTLPPFIDHHVHLALIDEGRLIEGGIAGVVDLGGDPFAFARRARSGMPHVEYAGAFLTAPGGYPSGRSWAPAEIVREVSSASTHPGVAGGAATAVDEQAACGASVIKVALHRAAGPVFDAATLAAIVELARERGLPVVAHVEGEGMPLLALDAGVDALAHTPFTETLDAALVRRAARAGQRWISTLDIHRDDPGARGHARANLAAYAAAGGRVLYGTDLGNGDLPIGVNAAEIAALEECGVRGAALVAALTDPWPAGADHGAAGVATFIPGPVPADLDAVPGWLAGARVVPTEELLHDDH</sequence>